<gene>
    <name evidence="2" type="ORF">POM88_029915</name>
</gene>
<evidence type="ECO:0000259" key="1">
    <source>
        <dbReference type="Pfam" id="PF03108"/>
    </source>
</evidence>
<sequence>MASSKATTGVYLQVIEDVINNVRDDFLYNGGPGHAVLLQLQALWEAKMMQAGGGVITPAYDLTVPYEDYETPTTDLLFPMTPVQTPLPGSAQTSGTAEPYNIPTGESVKVFRDIDLENMTVDEIKLSFGPIMGEFDSLYYPKDGRSISGGLSLLSTASKNEMLELSFEMNGVIMLVVNHVQMPRIDEDEDELDSDRSYSDEEFTEIRRATRADRKRIEQEEMLHDMFEEDEGDEEYFSEDSSGSEYFNPINSEEDEDDEVCYAEPPPKRKVGNIEEIFNSATPAKEIKWRVGLIFIDKKQFKTVVRDNSMATGRPYKYLTDDKERIQVACAKGCPFKMWASYIKGSEGWQIKTVVNEHNCLWTYKNKLVTVKYLVEMFGDRIRKNPNWKLTEMQEEFKRVLKVDVCEAKCCRVRKQALSAVEEKMKEHYANLRRFAALTKVGVNLEAPKCTFKKSQRWESTWKLPRSTHKDQCCQTICSTKKKEVVLSFQDSVMLCGHDYYVTKCLF</sequence>
<reference evidence="2" key="1">
    <citation type="submission" date="2023-02" db="EMBL/GenBank/DDBJ databases">
        <title>Genome of toxic invasive species Heracleum sosnowskyi carries increased number of genes despite the absence of recent whole-genome duplications.</title>
        <authorList>
            <person name="Schelkunov M."/>
            <person name="Shtratnikova V."/>
            <person name="Makarenko M."/>
            <person name="Klepikova A."/>
            <person name="Omelchenko D."/>
            <person name="Novikova G."/>
            <person name="Obukhova E."/>
            <person name="Bogdanov V."/>
            <person name="Penin A."/>
            <person name="Logacheva M."/>
        </authorList>
    </citation>
    <scope>NUCLEOTIDE SEQUENCE</scope>
    <source>
        <strain evidence="2">Hsosn_3</strain>
        <tissue evidence="2">Leaf</tissue>
    </source>
</reference>
<dbReference type="InterPro" id="IPR004332">
    <property type="entry name" value="Transposase_MuDR"/>
</dbReference>
<dbReference type="Proteomes" id="UP001237642">
    <property type="component" value="Unassembled WGS sequence"/>
</dbReference>
<dbReference type="EMBL" id="JAUIZM010000007">
    <property type="protein sequence ID" value="KAK1373722.1"/>
    <property type="molecule type" value="Genomic_DNA"/>
</dbReference>
<keyword evidence="3" id="KW-1185">Reference proteome</keyword>
<dbReference type="Pfam" id="PF03108">
    <property type="entry name" value="DBD_Tnp_Mut"/>
    <property type="match status" value="1"/>
</dbReference>
<reference evidence="2" key="2">
    <citation type="submission" date="2023-05" db="EMBL/GenBank/DDBJ databases">
        <authorList>
            <person name="Schelkunov M.I."/>
        </authorList>
    </citation>
    <scope>NUCLEOTIDE SEQUENCE</scope>
    <source>
        <strain evidence="2">Hsosn_3</strain>
        <tissue evidence="2">Leaf</tissue>
    </source>
</reference>
<accession>A0AAD8HWH1</accession>
<organism evidence="2 3">
    <name type="scientific">Heracleum sosnowskyi</name>
    <dbReference type="NCBI Taxonomy" id="360622"/>
    <lineage>
        <taxon>Eukaryota</taxon>
        <taxon>Viridiplantae</taxon>
        <taxon>Streptophyta</taxon>
        <taxon>Embryophyta</taxon>
        <taxon>Tracheophyta</taxon>
        <taxon>Spermatophyta</taxon>
        <taxon>Magnoliopsida</taxon>
        <taxon>eudicotyledons</taxon>
        <taxon>Gunneridae</taxon>
        <taxon>Pentapetalae</taxon>
        <taxon>asterids</taxon>
        <taxon>campanulids</taxon>
        <taxon>Apiales</taxon>
        <taxon>Apiaceae</taxon>
        <taxon>Apioideae</taxon>
        <taxon>apioid superclade</taxon>
        <taxon>Tordylieae</taxon>
        <taxon>Tordyliinae</taxon>
        <taxon>Heracleum</taxon>
    </lineage>
</organism>
<dbReference type="PANTHER" id="PTHR31973">
    <property type="entry name" value="POLYPROTEIN, PUTATIVE-RELATED"/>
    <property type="match status" value="1"/>
</dbReference>
<dbReference type="Gene3D" id="1.10.287.100">
    <property type="match status" value="1"/>
</dbReference>
<evidence type="ECO:0000313" key="3">
    <source>
        <dbReference type="Proteomes" id="UP001237642"/>
    </source>
</evidence>
<protein>
    <recommendedName>
        <fullName evidence="1">Transposase MuDR plant domain-containing protein</fullName>
    </recommendedName>
</protein>
<evidence type="ECO:0000313" key="2">
    <source>
        <dbReference type="EMBL" id="KAK1373722.1"/>
    </source>
</evidence>
<dbReference type="GO" id="GO:0006367">
    <property type="term" value="P:transcription initiation at RNA polymerase II promoter"/>
    <property type="evidence" value="ECO:0007669"/>
    <property type="project" value="InterPro"/>
</dbReference>
<proteinExistence type="predicted"/>
<name>A0AAD8HWH1_9APIA</name>
<dbReference type="AlphaFoldDB" id="A0AAD8HWH1"/>
<feature type="domain" description="Transposase MuDR plant" evidence="1">
    <location>
        <begin position="286"/>
        <end position="345"/>
    </location>
</feature>
<dbReference type="InterPro" id="IPR004855">
    <property type="entry name" value="TFIIA_asu/bsu"/>
</dbReference>
<dbReference type="GO" id="GO:0005672">
    <property type="term" value="C:transcription factor TFIIA complex"/>
    <property type="evidence" value="ECO:0007669"/>
    <property type="project" value="InterPro"/>
</dbReference>
<comment type="caution">
    <text evidence="2">The sequence shown here is derived from an EMBL/GenBank/DDBJ whole genome shotgun (WGS) entry which is preliminary data.</text>
</comment>
<dbReference type="PANTHER" id="PTHR31973:SF187">
    <property type="entry name" value="MUTATOR TRANSPOSASE MUDRA PROTEIN"/>
    <property type="match status" value="1"/>
</dbReference>
<dbReference type="SUPFAM" id="SSF47396">
    <property type="entry name" value="Transcription factor IIA (TFIIA), alpha-helical domain"/>
    <property type="match status" value="1"/>
</dbReference>
<dbReference type="SMART" id="SM01371">
    <property type="entry name" value="TFIIA"/>
    <property type="match status" value="1"/>
</dbReference>
<dbReference type="Pfam" id="PF03153">
    <property type="entry name" value="TFIIA"/>
    <property type="match status" value="1"/>
</dbReference>